<feature type="non-terminal residue" evidence="9">
    <location>
        <position position="200"/>
    </location>
</feature>
<reference evidence="9 10" key="1">
    <citation type="submission" date="2016-07" db="EMBL/GenBank/DDBJ databases">
        <title>Disparate Historic Effective Population Sizes Predicted by Modern Levels of Genome Diversity for the Scaled Quail (Callipepla squamata) and the Northern Bobwhite (Colinus virginianus): Inferences from First and Second Generation Draft Genome Assemblies for Sympatric New World Quail.</title>
        <authorList>
            <person name="Oldeschulte D.L."/>
            <person name="Halley Y.A."/>
            <person name="Bhattarai E.K."/>
            <person name="Brashear W.A."/>
            <person name="Hill J."/>
            <person name="Metz R.P."/>
            <person name="Johnson C.D."/>
            <person name="Rollins D."/>
            <person name="Peterson M.J."/>
            <person name="Bickhart D.M."/>
            <person name="Decker J.E."/>
            <person name="Seabury C.M."/>
        </authorList>
    </citation>
    <scope>NUCLEOTIDE SEQUENCE [LARGE SCALE GENOMIC DNA]</scope>
    <source>
        <strain evidence="9 10">Texas</strain>
        <tissue evidence="9">Leg muscle</tissue>
    </source>
</reference>
<keyword evidence="4" id="KW-0479">Metal-binding</keyword>
<dbReference type="PANTHER" id="PTHR12420">
    <property type="entry name" value="PHD FINGER PROTEIN"/>
    <property type="match status" value="1"/>
</dbReference>
<dbReference type="OrthoDB" id="512616at2759"/>
<evidence type="ECO:0000256" key="3">
    <source>
        <dbReference type="ARBA" id="ARBA00022679"/>
    </source>
</evidence>
<evidence type="ECO:0000256" key="6">
    <source>
        <dbReference type="ARBA" id="ARBA00022786"/>
    </source>
</evidence>
<dbReference type="InterPro" id="IPR034732">
    <property type="entry name" value="EPHD"/>
</dbReference>
<dbReference type="PROSITE" id="PS51805">
    <property type="entry name" value="EPHD"/>
    <property type="match status" value="1"/>
</dbReference>
<dbReference type="Pfam" id="PF13771">
    <property type="entry name" value="zf-HC5HC2H"/>
    <property type="match status" value="1"/>
</dbReference>
<accession>A0A226M7Q9</accession>
<keyword evidence="7" id="KW-0862">Zinc</keyword>
<gene>
    <name evidence="9" type="ORF">ASZ78_013956</name>
</gene>
<organism evidence="9 10">
    <name type="scientific">Callipepla squamata</name>
    <name type="common">Scaled quail</name>
    <dbReference type="NCBI Taxonomy" id="9009"/>
    <lineage>
        <taxon>Eukaryota</taxon>
        <taxon>Metazoa</taxon>
        <taxon>Chordata</taxon>
        <taxon>Craniata</taxon>
        <taxon>Vertebrata</taxon>
        <taxon>Euteleostomi</taxon>
        <taxon>Archelosauria</taxon>
        <taxon>Archosauria</taxon>
        <taxon>Dinosauria</taxon>
        <taxon>Saurischia</taxon>
        <taxon>Theropoda</taxon>
        <taxon>Coelurosauria</taxon>
        <taxon>Aves</taxon>
        <taxon>Neognathae</taxon>
        <taxon>Galloanserae</taxon>
        <taxon>Galliformes</taxon>
        <taxon>Odontophoridae</taxon>
        <taxon>Callipepla</taxon>
    </lineage>
</organism>
<evidence type="ECO:0000256" key="5">
    <source>
        <dbReference type="ARBA" id="ARBA00022771"/>
    </source>
</evidence>
<evidence type="ECO:0000313" key="9">
    <source>
        <dbReference type="EMBL" id="OXB51291.1"/>
    </source>
</evidence>
<feature type="domain" description="PHD-type" evidence="8">
    <location>
        <begin position="1"/>
        <end position="116"/>
    </location>
</feature>
<dbReference type="InterPro" id="IPR042013">
    <property type="entry name" value="PHF7/G2E3_ePHD"/>
</dbReference>
<name>A0A226M7Q9_CALSU</name>
<sequence length="200" mass="23174">MAGCGFCKRADNEPIMFGEMCQQGGLRVHENCLYHASNLTQRGEDDEGFFGFLFPDIQQELQRVAQKKCCICRQQGASVCCHRRRCYRTFHFPCGRERGCVSQFFGEYRSFCWQHAPKQQVRLVPQEHPQCIICMEAVDEQPNYNTLVCPVCVTARFHRHCIQLSLTPSHRDPAWEDEESFLELSQRHSTCDTNVCLCPQ</sequence>
<dbReference type="EMBL" id="MCFN01017423">
    <property type="protein sequence ID" value="OXB51291.1"/>
    <property type="molecule type" value="Genomic_DNA"/>
</dbReference>
<dbReference type="Gene3D" id="3.30.40.10">
    <property type="entry name" value="Zinc/RING finger domain, C3HC4 (zinc finger)"/>
    <property type="match status" value="2"/>
</dbReference>
<keyword evidence="5" id="KW-0863">Zinc-finger</keyword>
<dbReference type="PANTHER" id="PTHR12420:SF47">
    <property type="entry name" value="PHD FINGER PROTEIN 7"/>
    <property type="match status" value="1"/>
</dbReference>
<comment type="subcellular location">
    <subcellularLocation>
        <location evidence="1">Nucleus</location>
    </subcellularLocation>
</comment>
<evidence type="ECO:0000256" key="1">
    <source>
        <dbReference type="ARBA" id="ARBA00004123"/>
    </source>
</evidence>
<protein>
    <recommendedName>
        <fullName evidence="8">PHD-type domain-containing protein</fullName>
    </recommendedName>
</protein>
<dbReference type="InterPro" id="IPR051188">
    <property type="entry name" value="PHD-type_Zinc_Finger"/>
</dbReference>
<evidence type="ECO:0000313" key="10">
    <source>
        <dbReference type="Proteomes" id="UP000198323"/>
    </source>
</evidence>
<dbReference type="AlphaFoldDB" id="A0A226M7Q9"/>
<dbReference type="GO" id="GO:0008270">
    <property type="term" value="F:zinc ion binding"/>
    <property type="evidence" value="ECO:0007669"/>
    <property type="project" value="UniProtKB-KW"/>
</dbReference>
<keyword evidence="10" id="KW-1185">Reference proteome</keyword>
<dbReference type="CDD" id="cd15669">
    <property type="entry name" value="ePHD_PHF7_G2E3_like"/>
    <property type="match status" value="1"/>
</dbReference>
<evidence type="ECO:0000256" key="2">
    <source>
        <dbReference type="ARBA" id="ARBA00004906"/>
    </source>
</evidence>
<comment type="pathway">
    <text evidence="2">Protein modification; protein ubiquitination.</text>
</comment>
<evidence type="ECO:0000259" key="8">
    <source>
        <dbReference type="PROSITE" id="PS51805"/>
    </source>
</evidence>
<keyword evidence="6" id="KW-0833">Ubl conjugation pathway</keyword>
<evidence type="ECO:0000256" key="7">
    <source>
        <dbReference type="ARBA" id="ARBA00022833"/>
    </source>
</evidence>
<proteinExistence type="predicted"/>
<dbReference type="STRING" id="9009.A0A226M7Q9"/>
<dbReference type="GO" id="GO:0005634">
    <property type="term" value="C:nucleus"/>
    <property type="evidence" value="ECO:0007669"/>
    <property type="project" value="TreeGrafter"/>
</dbReference>
<evidence type="ECO:0000256" key="4">
    <source>
        <dbReference type="ARBA" id="ARBA00022723"/>
    </source>
</evidence>
<comment type="caution">
    <text evidence="9">The sequence shown here is derived from an EMBL/GenBank/DDBJ whole genome shotgun (WGS) entry which is preliminary data.</text>
</comment>
<keyword evidence="3" id="KW-0808">Transferase</keyword>
<dbReference type="InterPro" id="IPR013083">
    <property type="entry name" value="Znf_RING/FYVE/PHD"/>
</dbReference>
<dbReference type="Proteomes" id="UP000198323">
    <property type="component" value="Unassembled WGS sequence"/>
</dbReference>